<dbReference type="SUPFAM" id="SSF53041">
    <property type="entry name" value="Resolvase-like"/>
    <property type="match status" value="1"/>
</dbReference>
<dbReference type="PROSITE" id="PS51737">
    <property type="entry name" value="RECOMBINASE_DNA_BIND"/>
    <property type="match status" value="1"/>
</dbReference>
<dbReference type="PANTHER" id="PTHR30461:SF23">
    <property type="entry name" value="DNA RECOMBINASE-RELATED"/>
    <property type="match status" value="1"/>
</dbReference>
<evidence type="ECO:0000259" key="1">
    <source>
        <dbReference type="PROSITE" id="PS51736"/>
    </source>
</evidence>
<dbReference type="GO" id="GO:0003677">
    <property type="term" value="F:DNA binding"/>
    <property type="evidence" value="ECO:0007669"/>
    <property type="project" value="InterPro"/>
</dbReference>
<dbReference type="InterPro" id="IPR050639">
    <property type="entry name" value="SSR_resolvase"/>
</dbReference>
<dbReference type="Pfam" id="PF13408">
    <property type="entry name" value="Zn_ribbon_recom"/>
    <property type="match status" value="1"/>
</dbReference>
<organism evidence="3 4">
    <name type="scientific">Nitrospira lenta</name>
    <dbReference type="NCBI Taxonomy" id="1436998"/>
    <lineage>
        <taxon>Bacteria</taxon>
        <taxon>Pseudomonadati</taxon>
        <taxon>Nitrospirota</taxon>
        <taxon>Nitrospiria</taxon>
        <taxon>Nitrospirales</taxon>
        <taxon>Nitrospiraceae</taxon>
        <taxon>Nitrospira</taxon>
    </lineage>
</organism>
<gene>
    <name evidence="3" type="ORF">NITLEN_11030</name>
</gene>
<dbReference type="InterPro" id="IPR036162">
    <property type="entry name" value="Resolvase-like_N_sf"/>
</dbReference>
<proteinExistence type="predicted"/>
<accession>A0A330L2S3</accession>
<dbReference type="Pfam" id="PF07508">
    <property type="entry name" value="Recombinase"/>
    <property type="match status" value="1"/>
</dbReference>
<feature type="domain" description="Resolvase/invertase-type recombinase catalytic" evidence="1">
    <location>
        <begin position="2"/>
        <end position="150"/>
    </location>
</feature>
<feature type="domain" description="Recombinase" evidence="2">
    <location>
        <begin position="157"/>
        <end position="297"/>
    </location>
</feature>
<keyword evidence="4" id="KW-1185">Reference proteome</keyword>
<dbReference type="Pfam" id="PF00239">
    <property type="entry name" value="Resolvase"/>
    <property type="match status" value="1"/>
</dbReference>
<evidence type="ECO:0000313" key="3">
    <source>
        <dbReference type="EMBL" id="SPP63944.1"/>
    </source>
</evidence>
<dbReference type="CDD" id="cd00338">
    <property type="entry name" value="Ser_Recombinase"/>
    <property type="match status" value="1"/>
</dbReference>
<dbReference type="Gene3D" id="3.90.1750.20">
    <property type="entry name" value="Putative Large Serine Recombinase, Chain B, Domain 2"/>
    <property type="match status" value="1"/>
</dbReference>
<dbReference type="InParanoid" id="A0A330L2S3"/>
<dbReference type="Proteomes" id="UP000248168">
    <property type="component" value="Unassembled WGS sequence"/>
</dbReference>
<protein>
    <submittedName>
        <fullName evidence="3">Putative recombinase</fullName>
    </submittedName>
</protein>
<dbReference type="PROSITE" id="PS51736">
    <property type="entry name" value="RECOMBINASES_3"/>
    <property type="match status" value="1"/>
</dbReference>
<dbReference type="RefSeq" id="WP_425464136.1">
    <property type="nucleotide sequence ID" value="NZ_OUNR01000001.1"/>
</dbReference>
<sequence length="570" mass="64907">MRIAFYGRYSSDNQREASIDDQHRVVQRWAERYGHAIIGEFSDAAVSGASAKTREGLQAALDAAHSIPPAFEALVVDQLSRLSRDVGDTDTIIKRLKFAGVRVIAVSDGIDTGEETTKISVTVKSLVNELYLDDLRKTTKRGLDGQFLKGLSTGGRTYGYRSEPVFDESGKTDPRGQPIPVGYRLAIEPNEATTVRDIFSRFRDGEGEKAIAKKLNARTTGKVWRPNTIYLMLQNCKYQGLFYFNRREWRKHPETGRRVCRLRPREQWEQREIEELRIIDQELWDAVQMRLASREKLFTHARQRTTHLLSGLLVCDQCSGRLGIAAKDYYACRNHVVLGTCENDLRIHRETIEEIIVREFAAHLPQYIELLRDAASQIMSNQSEDDRDTRAQMDALRKEAETIMGAIGQGRLQGRALDEALATYQRLWSRADTLESEQGRKKKQEQIEVTKYDPEAIKAFVNDLPAALRTDVRIGREFLNETLKSVRVAKIGNGRPNCPVCNKSFPKLTVQHLRKHRLTFQEAYRRYPEVGFTKRARLSIQPNPEGIAKTGKEYGFVVAGRGFEPLTFGL</sequence>
<dbReference type="GO" id="GO:0000150">
    <property type="term" value="F:DNA strand exchange activity"/>
    <property type="evidence" value="ECO:0007669"/>
    <property type="project" value="InterPro"/>
</dbReference>
<dbReference type="InterPro" id="IPR038109">
    <property type="entry name" value="DNA_bind_recomb_sf"/>
</dbReference>
<dbReference type="SMART" id="SM00857">
    <property type="entry name" value="Resolvase"/>
    <property type="match status" value="1"/>
</dbReference>
<dbReference type="InterPro" id="IPR006119">
    <property type="entry name" value="Resolv_N"/>
</dbReference>
<name>A0A330L2S3_9BACT</name>
<dbReference type="PANTHER" id="PTHR30461">
    <property type="entry name" value="DNA-INVERTASE FROM LAMBDOID PROPHAGE"/>
    <property type="match status" value="1"/>
</dbReference>
<reference evidence="4" key="1">
    <citation type="submission" date="2018-04" db="EMBL/GenBank/DDBJ databases">
        <authorList>
            <person name="Lucker S."/>
            <person name="Sakoula D."/>
        </authorList>
    </citation>
    <scope>NUCLEOTIDE SEQUENCE [LARGE SCALE GENOMIC DNA]</scope>
</reference>
<dbReference type="InterPro" id="IPR025827">
    <property type="entry name" value="Zn_ribbon_recom_dom"/>
</dbReference>
<dbReference type="Gene3D" id="3.40.50.1390">
    <property type="entry name" value="Resolvase, N-terminal catalytic domain"/>
    <property type="match status" value="1"/>
</dbReference>
<dbReference type="EMBL" id="OUNR01000001">
    <property type="protein sequence ID" value="SPP63944.1"/>
    <property type="molecule type" value="Genomic_DNA"/>
</dbReference>
<dbReference type="AlphaFoldDB" id="A0A330L2S3"/>
<evidence type="ECO:0000313" key="4">
    <source>
        <dbReference type="Proteomes" id="UP000248168"/>
    </source>
</evidence>
<evidence type="ECO:0000259" key="2">
    <source>
        <dbReference type="PROSITE" id="PS51737"/>
    </source>
</evidence>
<dbReference type="InterPro" id="IPR011109">
    <property type="entry name" value="DNA_bind_recombinase_dom"/>
</dbReference>